<protein>
    <recommendedName>
        <fullName evidence="4">Homeodomain-like domain-containing protein</fullName>
    </recommendedName>
</protein>
<name>A0A9W6P4L2_9ACTN</name>
<feature type="compositionally biased region" description="Basic and acidic residues" evidence="1">
    <location>
        <begin position="136"/>
        <end position="149"/>
    </location>
</feature>
<comment type="caution">
    <text evidence="2">The sequence shown here is derived from an EMBL/GenBank/DDBJ whole genome shotgun (WGS) entry which is preliminary data.</text>
</comment>
<accession>A0A9W6P4L2</accession>
<evidence type="ECO:0000313" key="3">
    <source>
        <dbReference type="Proteomes" id="UP001165092"/>
    </source>
</evidence>
<evidence type="ECO:0000256" key="1">
    <source>
        <dbReference type="SAM" id="MobiDB-lite"/>
    </source>
</evidence>
<organism evidence="2 3">
    <name type="scientific">Nocardiopsis ansamitocini</name>
    <dbReference type="NCBI Taxonomy" id="1670832"/>
    <lineage>
        <taxon>Bacteria</taxon>
        <taxon>Bacillati</taxon>
        <taxon>Actinomycetota</taxon>
        <taxon>Actinomycetes</taxon>
        <taxon>Streptosporangiales</taxon>
        <taxon>Nocardiopsidaceae</taxon>
        <taxon>Nocardiopsis</taxon>
    </lineage>
</organism>
<dbReference type="Proteomes" id="UP001165092">
    <property type="component" value="Unassembled WGS sequence"/>
</dbReference>
<feature type="region of interest" description="Disordered" evidence="1">
    <location>
        <begin position="124"/>
        <end position="163"/>
    </location>
</feature>
<proteinExistence type="predicted"/>
<dbReference type="EMBL" id="BSQG01000001">
    <property type="protein sequence ID" value="GLU46913.1"/>
    <property type="molecule type" value="Genomic_DNA"/>
</dbReference>
<dbReference type="SUPFAM" id="SSF46689">
    <property type="entry name" value="Homeodomain-like"/>
    <property type="match status" value="1"/>
</dbReference>
<dbReference type="RefSeq" id="WP_285757736.1">
    <property type="nucleotide sequence ID" value="NZ_BSQG01000001.1"/>
</dbReference>
<evidence type="ECO:0000313" key="2">
    <source>
        <dbReference type="EMBL" id="GLU46913.1"/>
    </source>
</evidence>
<sequence>MDNPVFEPAAPLSLVQPEAMKENTSSNQDAALRARAIDLRERGWSNPRIRAELGLSGWKLTQLLQGHVEPKHRNLANRAKPELRARALDLRRQGWSYDAIARELTVSKSSLSLWLRDLPKPEKPYPGPVPEGRAMTQKEWEEHCEDPASTRRRQVQQESVRKRSDDRAAAAEVVGELGKRELLIIGAAIYWCEGTKAKPWNRNYRVVFVNSDAGLIKLFLRFLAAMGVEKDRLGFTLSIHESADIGAATEFWAGVVGVGAERFNKPWIKRHNPSTVRKNVGESYQGCLVVQVYRSTELYHRIEALAKQVMDGSVSG</sequence>
<gene>
    <name evidence="2" type="ORF">Nans01_12640</name>
</gene>
<keyword evidence="3" id="KW-1185">Reference proteome</keyword>
<evidence type="ECO:0008006" key="4">
    <source>
        <dbReference type="Google" id="ProtNLM"/>
    </source>
</evidence>
<dbReference type="Pfam" id="PF13384">
    <property type="entry name" value="HTH_23"/>
    <property type="match status" value="1"/>
</dbReference>
<reference evidence="2" key="1">
    <citation type="submission" date="2023-02" db="EMBL/GenBank/DDBJ databases">
        <title>Nocardiopsis ansamitocini NBRC 112285.</title>
        <authorList>
            <person name="Ichikawa N."/>
            <person name="Sato H."/>
            <person name="Tonouchi N."/>
        </authorList>
    </citation>
    <scope>NUCLEOTIDE SEQUENCE</scope>
    <source>
        <strain evidence="2">NBRC 112285</strain>
    </source>
</reference>
<dbReference type="AlphaFoldDB" id="A0A9W6P4L2"/>
<dbReference type="InterPro" id="IPR009057">
    <property type="entry name" value="Homeodomain-like_sf"/>
</dbReference>